<dbReference type="EMBL" id="DRMJ01000268">
    <property type="protein sequence ID" value="HHL43015.1"/>
    <property type="molecule type" value="Genomic_DNA"/>
</dbReference>
<name>A0A7C5M394_9PROT</name>
<protein>
    <recommendedName>
        <fullName evidence="3">Lipoprotein</fullName>
    </recommendedName>
</protein>
<evidence type="ECO:0008006" key="3">
    <source>
        <dbReference type="Google" id="ProtNLM"/>
    </source>
</evidence>
<feature type="chain" id="PRO_5028379465" description="Lipoprotein" evidence="1">
    <location>
        <begin position="18"/>
        <end position="147"/>
    </location>
</feature>
<feature type="signal peptide" evidence="1">
    <location>
        <begin position="1"/>
        <end position="17"/>
    </location>
</feature>
<reference evidence="2" key="1">
    <citation type="journal article" date="2020" name="mSystems">
        <title>Genome- and Community-Level Interaction Insights into Carbon Utilization and Element Cycling Functions of Hydrothermarchaeota in Hydrothermal Sediment.</title>
        <authorList>
            <person name="Zhou Z."/>
            <person name="Liu Y."/>
            <person name="Xu W."/>
            <person name="Pan J."/>
            <person name="Luo Z.H."/>
            <person name="Li M."/>
        </authorList>
    </citation>
    <scope>NUCLEOTIDE SEQUENCE [LARGE SCALE GENOMIC DNA]</scope>
    <source>
        <strain evidence="2">HyVt-485</strain>
    </source>
</reference>
<dbReference type="PROSITE" id="PS51257">
    <property type="entry name" value="PROKAR_LIPOPROTEIN"/>
    <property type="match status" value="1"/>
</dbReference>
<organism evidence="2">
    <name type="scientific">Hellea balneolensis</name>
    <dbReference type="NCBI Taxonomy" id="287478"/>
    <lineage>
        <taxon>Bacteria</taxon>
        <taxon>Pseudomonadati</taxon>
        <taxon>Pseudomonadota</taxon>
        <taxon>Alphaproteobacteria</taxon>
        <taxon>Maricaulales</taxon>
        <taxon>Robiginitomaculaceae</taxon>
        <taxon>Hellea</taxon>
    </lineage>
</organism>
<proteinExistence type="predicted"/>
<dbReference type="AlphaFoldDB" id="A0A7C5M394"/>
<accession>A0A7C5M394</accession>
<evidence type="ECO:0000313" key="2">
    <source>
        <dbReference type="EMBL" id="HHL43015.1"/>
    </source>
</evidence>
<keyword evidence="1" id="KW-0732">Signal</keyword>
<dbReference type="Proteomes" id="UP000885830">
    <property type="component" value="Unassembled WGS sequence"/>
</dbReference>
<comment type="caution">
    <text evidence="2">The sequence shown here is derived from an EMBL/GenBank/DDBJ whole genome shotgun (WGS) entry which is preliminary data.</text>
</comment>
<evidence type="ECO:0000256" key="1">
    <source>
        <dbReference type="SAM" id="SignalP"/>
    </source>
</evidence>
<gene>
    <name evidence="2" type="ORF">ENJ42_05310</name>
</gene>
<sequence>MKTLFLAGLSITTLFMAGCATTPTPEEICSAEWIAPRVDRAMYDFKRDTGKTIKTLKKAGDKLSKKGELSTFQMLKVVNAVTKLGDRLQNGHAVKDLRTLAQTCNDPDLIKTAMNDFMREQGVPDKFISFLNDMERYTNLLAVKTKA</sequence>